<dbReference type="PROSITE" id="PS50199">
    <property type="entry name" value="ZF_RANBP2_2"/>
    <property type="match status" value="1"/>
</dbReference>
<dbReference type="InterPro" id="IPR055999">
    <property type="entry name" value="DUF7577"/>
</dbReference>
<dbReference type="RefSeq" id="WP_045110790.1">
    <property type="nucleotide sequence ID" value="NZ_CAWQZC010000130.1"/>
</dbReference>
<dbReference type="OrthoDB" id="9814654at2"/>
<dbReference type="PATRIC" id="fig|80854.5.peg.2824"/>
<keyword evidence="7" id="KW-1185">Reference proteome</keyword>
<sequence length="106" mass="12075">MKLIYTHENGFLVNNVKNIVEANGIDVVLKNEYSSGAIGEISAIDAWVELWVIHDTEFDIAQHIVVNLQSKANDPEWQCRECSEENDASFDVCWNCQSENDEQMNV</sequence>
<organism evidence="6 8">
    <name type="scientific">Moritella viscosa</name>
    <dbReference type="NCBI Taxonomy" id="80854"/>
    <lineage>
        <taxon>Bacteria</taxon>
        <taxon>Pseudomonadati</taxon>
        <taxon>Pseudomonadota</taxon>
        <taxon>Gammaproteobacteria</taxon>
        <taxon>Alteromonadales</taxon>
        <taxon>Moritellaceae</taxon>
        <taxon>Moritella</taxon>
    </lineage>
</organism>
<dbReference type="STRING" id="80854.MVIS_2656"/>
<accession>A0A090IES7</accession>
<reference evidence="6 8" key="2">
    <citation type="submission" date="2016-11" db="EMBL/GenBank/DDBJ databases">
        <authorList>
            <person name="Jaros S."/>
            <person name="Januszkiewicz K."/>
            <person name="Wedrychowicz H."/>
        </authorList>
    </citation>
    <scope>NUCLEOTIDE SEQUENCE [LARGE SCALE GENOMIC DNA]</scope>
    <source>
        <strain evidence="6">NVI 5450</strain>
    </source>
</reference>
<keyword evidence="1" id="KW-0479">Metal-binding</keyword>
<gene>
    <name evidence="5" type="ORF">MT2528_3311</name>
    <name evidence="6" type="ORF">NVI5450_3511</name>
</gene>
<dbReference type="Proteomes" id="UP000182660">
    <property type="component" value="Unassembled WGS sequence"/>
</dbReference>
<evidence type="ECO:0000259" key="4">
    <source>
        <dbReference type="PROSITE" id="PS50199"/>
    </source>
</evidence>
<keyword evidence="2" id="KW-0863">Zinc-finger</keyword>
<reference evidence="5 7" key="1">
    <citation type="submission" date="2016-11" db="EMBL/GenBank/DDBJ databases">
        <authorList>
            <person name="Klemetsen T."/>
        </authorList>
    </citation>
    <scope>NUCLEOTIDE SEQUENCE [LARGE SCALE GENOMIC DNA]</scope>
    <source>
        <strain evidence="5">MT 2528</strain>
    </source>
</reference>
<dbReference type="InterPro" id="IPR018551">
    <property type="entry name" value="DUF2007"/>
</dbReference>
<dbReference type="AlphaFoldDB" id="A0A090IES7"/>
<dbReference type="Pfam" id="PF09413">
    <property type="entry name" value="DUF2007"/>
    <property type="match status" value="1"/>
</dbReference>
<dbReference type="KEGG" id="mvs:MVIS_2656"/>
<dbReference type="PROSITE" id="PS01358">
    <property type="entry name" value="ZF_RANBP2_1"/>
    <property type="match status" value="1"/>
</dbReference>
<name>A0A090IES7_9GAMM</name>
<dbReference type="InterPro" id="IPR001876">
    <property type="entry name" value="Znf_RanBP2"/>
</dbReference>
<evidence type="ECO:0000313" key="5">
    <source>
        <dbReference type="EMBL" id="SGY96961.1"/>
    </source>
</evidence>
<evidence type="ECO:0000313" key="7">
    <source>
        <dbReference type="Proteomes" id="UP000182660"/>
    </source>
</evidence>
<dbReference type="Pfam" id="PF24463">
    <property type="entry name" value="DUF7577"/>
    <property type="match status" value="1"/>
</dbReference>
<evidence type="ECO:0000256" key="1">
    <source>
        <dbReference type="ARBA" id="ARBA00022723"/>
    </source>
</evidence>
<evidence type="ECO:0000313" key="8">
    <source>
        <dbReference type="Proteomes" id="UP000183794"/>
    </source>
</evidence>
<dbReference type="GeneID" id="61297140"/>
<dbReference type="EMBL" id="FPLD01000097">
    <property type="protein sequence ID" value="SGZ09865.1"/>
    <property type="molecule type" value="Genomic_DNA"/>
</dbReference>
<evidence type="ECO:0000313" key="6">
    <source>
        <dbReference type="EMBL" id="SGZ09865.1"/>
    </source>
</evidence>
<protein>
    <recommendedName>
        <fullName evidence="4">RanBP2-type domain-containing protein</fullName>
    </recommendedName>
</protein>
<proteinExistence type="predicted"/>
<keyword evidence="3" id="KW-0862">Zinc</keyword>
<dbReference type="Proteomes" id="UP000183794">
    <property type="component" value="Unassembled WGS sequence"/>
</dbReference>
<dbReference type="HOGENOM" id="CLU_155686_0_0_6"/>
<evidence type="ECO:0000256" key="2">
    <source>
        <dbReference type="ARBA" id="ARBA00022771"/>
    </source>
</evidence>
<dbReference type="EMBL" id="FPLJ01000073">
    <property type="protein sequence ID" value="SGY96961.1"/>
    <property type="molecule type" value="Genomic_DNA"/>
</dbReference>
<feature type="domain" description="RanBP2-type" evidence="4">
    <location>
        <begin position="71"/>
        <end position="102"/>
    </location>
</feature>
<evidence type="ECO:0000256" key="3">
    <source>
        <dbReference type="ARBA" id="ARBA00022833"/>
    </source>
</evidence>
<dbReference type="GO" id="GO:0008270">
    <property type="term" value="F:zinc ion binding"/>
    <property type="evidence" value="ECO:0007669"/>
    <property type="project" value="UniProtKB-KW"/>
</dbReference>